<dbReference type="GO" id="GO:0051059">
    <property type="term" value="F:NF-kappaB binding"/>
    <property type="evidence" value="ECO:0007669"/>
    <property type="project" value="TreeGrafter"/>
</dbReference>
<dbReference type="EMBL" id="VEVO01000010">
    <property type="protein sequence ID" value="KAF0036025.1"/>
    <property type="molecule type" value="Genomic_DNA"/>
</dbReference>
<feature type="compositionally biased region" description="Low complexity" evidence="1">
    <location>
        <begin position="275"/>
        <end position="290"/>
    </location>
</feature>
<dbReference type="InterPro" id="IPR047155">
    <property type="entry name" value="COMMD4/6/7/8"/>
</dbReference>
<evidence type="ECO:0000313" key="4">
    <source>
        <dbReference type="Proteomes" id="UP000438429"/>
    </source>
</evidence>
<dbReference type="Pfam" id="PF07258">
    <property type="entry name" value="COMM_domain"/>
    <property type="match status" value="1"/>
</dbReference>
<name>A0A6A4STM3_SCOMX</name>
<sequence>MQLHFTKEVLPDSVSSDFQNLSKLNEQQFHRLIELLFQFLLEPKEWGEHHAALSRLAVRQTLMVNQLVDMEWKFGVTVGTSEIQKVGNIFLQLKLVVRRGNSTENVYMGRVVCAPVSPKRRRTTENDDDDDEAETRRATNSWVFVVVKVFVGESGPMGNGQENPYGTDSKHQSHVLVHEQRCVIVTVCPVLNVQAGRPHSPVTSRQGIIGSHASPVGCIHEEEAVAIGTVRTKCLIMTTRRAGGVADTVTSSTTTSSSSSSATNHHQNQQRSRSPGGAAAPPASEAAAAATGGGGGGGAEMFGEFQGWCLRTYGDSGKTKTVTRRKYNKILQTLLQGDEENSNGLFLHEKSGGHINAKFKFWVKSKGFQVGTLPEGRNGSSDRPVLYVPIKATSKGFQVGTLPEGRNGSSDRPVLYVPIKATLPPVKTEEADTCGRSRQSSAGRLPHRDFCSAIFTLMMYPVERNNCFTHTYTQREREKQMSDDIPERRDTSSDIVLHVLIAVAGFRLVAMSSVLGTHPVLVRQPLVVYSELIRENKP</sequence>
<gene>
    <name evidence="3" type="ORF">F2P81_011337</name>
</gene>
<dbReference type="InterPro" id="IPR017920">
    <property type="entry name" value="COMM"/>
</dbReference>
<feature type="compositionally biased region" description="Low complexity" evidence="1">
    <location>
        <begin position="250"/>
        <end position="261"/>
    </location>
</feature>
<dbReference type="GO" id="GO:0045892">
    <property type="term" value="P:negative regulation of DNA-templated transcription"/>
    <property type="evidence" value="ECO:0007669"/>
    <property type="project" value="TreeGrafter"/>
</dbReference>
<dbReference type="PANTHER" id="PTHR16231">
    <property type="entry name" value="COMM DOMAIN-CONTAINING PROTEIN 4-8 FAMILY MEMBER"/>
    <property type="match status" value="1"/>
</dbReference>
<protein>
    <recommendedName>
        <fullName evidence="2">COMM domain-containing protein</fullName>
    </recommendedName>
</protein>
<dbReference type="AlphaFoldDB" id="A0A6A4STM3"/>
<organism evidence="3 4">
    <name type="scientific">Scophthalmus maximus</name>
    <name type="common">Turbot</name>
    <name type="synonym">Psetta maxima</name>
    <dbReference type="NCBI Taxonomy" id="52904"/>
    <lineage>
        <taxon>Eukaryota</taxon>
        <taxon>Metazoa</taxon>
        <taxon>Chordata</taxon>
        <taxon>Craniata</taxon>
        <taxon>Vertebrata</taxon>
        <taxon>Euteleostomi</taxon>
        <taxon>Actinopterygii</taxon>
        <taxon>Neopterygii</taxon>
        <taxon>Teleostei</taxon>
        <taxon>Neoteleostei</taxon>
        <taxon>Acanthomorphata</taxon>
        <taxon>Carangaria</taxon>
        <taxon>Pleuronectiformes</taxon>
        <taxon>Pleuronectoidei</taxon>
        <taxon>Scophthalmidae</taxon>
        <taxon>Scophthalmus</taxon>
    </lineage>
</organism>
<feature type="region of interest" description="Disordered" evidence="1">
    <location>
        <begin position="245"/>
        <end position="295"/>
    </location>
</feature>
<evidence type="ECO:0000259" key="2">
    <source>
        <dbReference type="Pfam" id="PF07258"/>
    </source>
</evidence>
<evidence type="ECO:0000256" key="1">
    <source>
        <dbReference type="SAM" id="MobiDB-lite"/>
    </source>
</evidence>
<dbReference type="GO" id="GO:0033209">
    <property type="term" value="P:tumor necrosis factor-mediated signaling pathway"/>
    <property type="evidence" value="ECO:0007669"/>
    <property type="project" value="TreeGrafter"/>
</dbReference>
<dbReference type="Proteomes" id="UP000438429">
    <property type="component" value="Unassembled WGS sequence"/>
</dbReference>
<feature type="domain" description="COMM" evidence="2">
    <location>
        <begin position="64"/>
        <end position="107"/>
    </location>
</feature>
<proteinExistence type="predicted"/>
<feature type="compositionally biased region" description="Polar residues" evidence="1">
    <location>
        <begin position="262"/>
        <end position="273"/>
    </location>
</feature>
<comment type="caution">
    <text evidence="3">The sequence shown here is derived from an EMBL/GenBank/DDBJ whole genome shotgun (WGS) entry which is preliminary data.</text>
</comment>
<evidence type="ECO:0000313" key="3">
    <source>
        <dbReference type="EMBL" id="KAF0036025.1"/>
    </source>
</evidence>
<dbReference type="PANTHER" id="PTHR16231:SF2">
    <property type="entry name" value="COMM DOMAIN-CONTAINING PROTEIN 7"/>
    <property type="match status" value="1"/>
</dbReference>
<reference evidence="3 4" key="1">
    <citation type="submission" date="2019-06" db="EMBL/GenBank/DDBJ databases">
        <title>Draft genomes of female and male turbot (Scophthalmus maximus).</title>
        <authorList>
            <person name="Xu H."/>
            <person name="Xu X.-W."/>
            <person name="Shao C."/>
            <person name="Chen S."/>
        </authorList>
    </citation>
    <scope>NUCLEOTIDE SEQUENCE [LARGE SCALE GENOMIC DNA]</scope>
    <source>
        <strain evidence="3">Ysfricsl-2016a</strain>
        <tissue evidence="3">Blood</tissue>
    </source>
</reference>
<accession>A0A6A4STM3</accession>